<organism evidence="3 4">
    <name type="scientific">Tagetes erecta</name>
    <name type="common">African marigold</name>
    <dbReference type="NCBI Taxonomy" id="13708"/>
    <lineage>
        <taxon>Eukaryota</taxon>
        <taxon>Viridiplantae</taxon>
        <taxon>Streptophyta</taxon>
        <taxon>Embryophyta</taxon>
        <taxon>Tracheophyta</taxon>
        <taxon>Spermatophyta</taxon>
        <taxon>Magnoliopsida</taxon>
        <taxon>eudicotyledons</taxon>
        <taxon>Gunneridae</taxon>
        <taxon>Pentapetalae</taxon>
        <taxon>asterids</taxon>
        <taxon>campanulids</taxon>
        <taxon>Asterales</taxon>
        <taxon>Asteraceae</taxon>
        <taxon>Asteroideae</taxon>
        <taxon>Heliantheae alliance</taxon>
        <taxon>Tageteae</taxon>
        <taxon>Tagetes</taxon>
    </lineage>
</organism>
<dbReference type="CDD" id="cd04051">
    <property type="entry name" value="C2_SRC2_like"/>
    <property type="match status" value="1"/>
</dbReference>
<proteinExistence type="predicted"/>
<reference evidence="3" key="1">
    <citation type="journal article" date="2023" name="bioRxiv">
        <title>Improved chromosome-level genome assembly for marigold (Tagetes erecta).</title>
        <authorList>
            <person name="Jiang F."/>
            <person name="Yuan L."/>
            <person name="Wang S."/>
            <person name="Wang H."/>
            <person name="Xu D."/>
            <person name="Wang A."/>
            <person name="Fan W."/>
        </authorList>
    </citation>
    <scope>NUCLEOTIDE SEQUENCE</scope>
    <source>
        <strain evidence="3">WSJ</strain>
        <tissue evidence="3">Leaf</tissue>
    </source>
</reference>
<sequence length="328" mass="35914">MSTITSHRPPPKPLDLELTIVSAKHLKNVNWRNGDLTPYAIFYLDPDRRLATKSDDSNSTKPVWNERFLIPLPSSPATAVLSLEIFHSKPSDTPKPLVGTLRIPIDDLPNPDDSNIIRTFDLRRPSGRPHGKIRLKLALRERPLPDYQITHQPSYYYTTATHPAPPPSYGRYPPSPSPYNTALAPSLPPPPPPAVVPPSPSPPPPPSYHYDPYSGYYHGGYYSHPQPQTPRPYTERPSSYGGVGGGGGGSGGPSAPVDYAQYEQKQKSGKIAPGPMEVGVAAVTGGIAGLAVDEGLRYHHDKIGERDESDLNARELDDYSGGYRRVDY</sequence>
<feature type="compositionally biased region" description="Gly residues" evidence="1">
    <location>
        <begin position="241"/>
        <end position="252"/>
    </location>
</feature>
<dbReference type="InterPro" id="IPR035892">
    <property type="entry name" value="C2_domain_sf"/>
</dbReference>
<comment type="caution">
    <text evidence="3">The sequence shown here is derived from an EMBL/GenBank/DDBJ whole genome shotgun (WGS) entry which is preliminary data.</text>
</comment>
<name>A0AAD8NU57_TARER</name>
<accession>A0AAD8NU57</accession>
<evidence type="ECO:0000313" key="4">
    <source>
        <dbReference type="Proteomes" id="UP001229421"/>
    </source>
</evidence>
<gene>
    <name evidence="3" type="ORF">QVD17_23566</name>
</gene>
<feature type="compositionally biased region" description="Pro residues" evidence="1">
    <location>
        <begin position="163"/>
        <end position="177"/>
    </location>
</feature>
<feature type="compositionally biased region" description="Pro residues" evidence="1">
    <location>
        <begin position="186"/>
        <end position="207"/>
    </location>
</feature>
<dbReference type="Pfam" id="PF00168">
    <property type="entry name" value="C2"/>
    <property type="match status" value="1"/>
</dbReference>
<dbReference type="SMART" id="SM00239">
    <property type="entry name" value="C2"/>
    <property type="match status" value="1"/>
</dbReference>
<dbReference type="SUPFAM" id="SSF49562">
    <property type="entry name" value="C2 domain (Calcium/lipid-binding domain, CaLB)"/>
    <property type="match status" value="1"/>
</dbReference>
<dbReference type="GO" id="GO:0006952">
    <property type="term" value="P:defense response"/>
    <property type="evidence" value="ECO:0007669"/>
    <property type="project" value="InterPro"/>
</dbReference>
<evidence type="ECO:0000259" key="2">
    <source>
        <dbReference type="PROSITE" id="PS50004"/>
    </source>
</evidence>
<evidence type="ECO:0000313" key="3">
    <source>
        <dbReference type="EMBL" id="KAK1421323.1"/>
    </source>
</evidence>
<protein>
    <recommendedName>
        <fullName evidence="2">C2 domain-containing protein</fullName>
    </recommendedName>
</protein>
<dbReference type="Gene3D" id="2.60.40.150">
    <property type="entry name" value="C2 domain"/>
    <property type="match status" value="1"/>
</dbReference>
<dbReference type="Proteomes" id="UP001229421">
    <property type="component" value="Unassembled WGS sequence"/>
</dbReference>
<keyword evidence="4" id="KW-1185">Reference proteome</keyword>
<dbReference type="EMBL" id="JAUHHV010000006">
    <property type="protein sequence ID" value="KAK1421323.1"/>
    <property type="molecule type" value="Genomic_DNA"/>
</dbReference>
<dbReference type="PANTHER" id="PTHR32246">
    <property type="entry name" value="INGRESSION PROTEIN FIC1"/>
    <property type="match status" value="1"/>
</dbReference>
<evidence type="ECO:0000256" key="1">
    <source>
        <dbReference type="SAM" id="MobiDB-lite"/>
    </source>
</evidence>
<feature type="domain" description="C2" evidence="2">
    <location>
        <begin position="1"/>
        <end position="120"/>
    </location>
</feature>
<feature type="region of interest" description="Disordered" evidence="1">
    <location>
        <begin position="157"/>
        <end position="259"/>
    </location>
</feature>
<dbReference type="InterPro" id="IPR044750">
    <property type="entry name" value="C2_SRC2/BAP"/>
</dbReference>
<dbReference type="InterPro" id="IPR000008">
    <property type="entry name" value="C2_dom"/>
</dbReference>
<feature type="compositionally biased region" description="Low complexity" evidence="1">
    <location>
        <begin position="208"/>
        <end position="226"/>
    </location>
</feature>
<dbReference type="PANTHER" id="PTHR32246:SF68">
    <property type="entry name" value="OS01G0853800 PROTEIN"/>
    <property type="match status" value="1"/>
</dbReference>
<dbReference type="PROSITE" id="PS50004">
    <property type="entry name" value="C2"/>
    <property type="match status" value="1"/>
</dbReference>
<dbReference type="AlphaFoldDB" id="A0AAD8NU57"/>